<evidence type="ECO:0000313" key="2">
    <source>
        <dbReference type="EMBL" id="WCD56146.1"/>
    </source>
</evidence>
<evidence type="ECO:0000256" key="1">
    <source>
        <dbReference type="SAM" id="Coils"/>
    </source>
</evidence>
<dbReference type="EMBL" id="OQ135104">
    <property type="protein sequence ID" value="WCD56146.1"/>
    <property type="molecule type" value="Genomic_DNA"/>
</dbReference>
<dbReference type="Proteomes" id="UP001221122">
    <property type="component" value="Segment"/>
</dbReference>
<accession>A0AAF0BAU3</accession>
<protein>
    <submittedName>
        <fullName evidence="2">Uncharacterized protein</fullName>
    </submittedName>
</protein>
<sequence length="142" mass="15366">MGTVPASHGDYYMTTETTAVVRKSTAELLAAAQERVAKLQAKLTAETMLNNVFEGDDVQFNYGRANSKEGIVSKRGIVIGRREVETGVQLLIEVQGETAFDTERLKAFTRDVTVNYTRPIAEGVVEAANAEVADDNDPLASA</sequence>
<evidence type="ECO:0000313" key="3">
    <source>
        <dbReference type="Proteomes" id="UP001221122"/>
    </source>
</evidence>
<reference evidence="3" key="1">
    <citation type="journal article" date="2024" name="Viruses">
        <title>New Genera and Species of Caulobacter and Brevundimonas Bacteriophages Provide Insights into Phage Genome Evolution.</title>
        <authorList>
            <person name="Ely B."/>
            <person name="Hils M."/>
            <person name="Clarke A."/>
            <person name="Albert M."/>
            <person name="Holness N."/>
            <person name="Lenski J."/>
            <person name="Mohammadi T."/>
        </authorList>
    </citation>
    <scope>NUCLEOTIDE SEQUENCE [LARGE SCALE GENOMIC DNA]</scope>
</reference>
<feature type="coiled-coil region" evidence="1">
    <location>
        <begin position="22"/>
        <end position="49"/>
    </location>
</feature>
<keyword evidence="3" id="KW-1185">Reference proteome</keyword>
<proteinExistence type="predicted"/>
<organism evidence="2 3">
    <name type="scientific">Caulobacter phage KSC</name>
    <dbReference type="NCBI Taxonomy" id="3020398"/>
    <lineage>
        <taxon>Viruses</taxon>
        <taxon>Duplodnaviria</taxon>
        <taxon>Heunggongvirae</taxon>
        <taxon>Uroviricota</taxon>
        <taxon>Caudoviricetes</taxon>
        <taxon>Autographivirales</taxon>
        <taxon>Autonotataviridae</taxon>
        <taxon>Percyvirus</taxon>
        <taxon>Percyvirus KSC</taxon>
    </lineage>
</organism>
<keyword evidence="1" id="KW-0175">Coiled coil</keyword>
<gene>
    <name evidence="2" type="primary">KSC_gp009</name>
</gene>
<name>A0AAF0BAU3_9CAUD</name>